<dbReference type="Gene3D" id="2.30.40.10">
    <property type="entry name" value="Urease, subunit C, domain 1"/>
    <property type="match status" value="1"/>
</dbReference>
<dbReference type="GO" id="GO:0016810">
    <property type="term" value="F:hydrolase activity, acting on carbon-nitrogen (but not peptide) bonds"/>
    <property type="evidence" value="ECO:0007669"/>
    <property type="project" value="InterPro"/>
</dbReference>
<dbReference type="Gene3D" id="3.20.20.140">
    <property type="entry name" value="Metal-dependent hydrolases"/>
    <property type="match status" value="1"/>
</dbReference>
<dbReference type="InterPro" id="IPR006680">
    <property type="entry name" value="Amidohydro-rel"/>
</dbReference>
<reference evidence="2" key="1">
    <citation type="submission" date="2018-05" db="EMBL/GenBank/DDBJ databases">
        <authorList>
            <person name="Lanie J.A."/>
            <person name="Ng W.-L."/>
            <person name="Kazmierczak K.M."/>
            <person name="Andrzejewski T.M."/>
            <person name="Davidsen T.M."/>
            <person name="Wayne K.J."/>
            <person name="Tettelin H."/>
            <person name="Glass J.I."/>
            <person name="Rusch D."/>
            <person name="Podicherti R."/>
            <person name="Tsui H.-C.T."/>
            <person name="Winkler M.E."/>
        </authorList>
    </citation>
    <scope>NUCLEOTIDE SEQUENCE</scope>
</reference>
<dbReference type="SUPFAM" id="SSF51338">
    <property type="entry name" value="Composite domain of metallo-dependent hydrolases"/>
    <property type="match status" value="1"/>
</dbReference>
<organism evidence="2">
    <name type="scientific">marine metagenome</name>
    <dbReference type="NCBI Taxonomy" id="408172"/>
    <lineage>
        <taxon>unclassified sequences</taxon>
        <taxon>metagenomes</taxon>
        <taxon>ecological metagenomes</taxon>
    </lineage>
</organism>
<dbReference type="Pfam" id="PF01979">
    <property type="entry name" value="Amidohydro_1"/>
    <property type="match status" value="1"/>
</dbReference>
<dbReference type="EMBL" id="UINC01010398">
    <property type="protein sequence ID" value="SVA46253.1"/>
    <property type="molecule type" value="Genomic_DNA"/>
</dbReference>
<evidence type="ECO:0000259" key="1">
    <source>
        <dbReference type="Pfam" id="PF01979"/>
    </source>
</evidence>
<dbReference type="InterPro" id="IPR011059">
    <property type="entry name" value="Metal-dep_hydrolase_composite"/>
</dbReference>
<protein>
    <recommendedName>
        <fullName evidence="1">Amidohydrolase-related domain-containing protein</fullName>
    </recommendedName>
</protein>
<dbReference type="CDD" id="cd01299">
    <property type="entry name" value="Met_dep_hydrolase_A"/>
    <property type="match status" value="1"/>
</dbReference>
<dbReference type="AlphaFoldDB" id="A0A381W2Z2"/>
<feature type="domain" description="Amidohydrolase-related" evidence="1">
    <location>
        <begin position="63"/>
        <end position="417"/>
    </location>
</feature>
<dbReference type="InterPro" id="IPR051781">
    <property type="entry name" value="Metallo-dep_Hydrolase"/>
</dbReference>
<dbReference type="PANTHER" id="PTHR43135">
    <property type="entry name" value="ALPHA-D-RIBOSE 1-METHYLPHOSPHONATE 5-TRIPHOSPHATE DIPHOSPHATASE"/>
    <property type="match status" value="1"/>
</dbReference>
<gene>
    <name evidence="2" type="ORF">METZ01_LOCUS99107</name>
</gene>
<dbReference type="InterPro" id="IPR032466">
    <property type="entry name" value="Metal_Hydrolase"/>
</dbReference>
<proteinExistence type="predicted"/>
<accession>A0A381W2Z2</accession>
<evidence type="ECO:0000313" key="2">
    <source>
        <dbReference type="EMBL" id="SVA46253.1"/>
    </source>
</evidence>
<name>A0A381W2Z2_9ZZZZ</name>
<sequence length="420" mass="45359">MDTSTQKFTLLTGSKVIDGNGGRPIEDGVILMKKDEIKAVGQKGSISIPEGADINEIDYQGMTILPGLIDCHVHLIGIGDGRSGDELSQVPDEVLTLQAAQNAEAHLFSGVTTVRDLGAKNRTTFMLRLAQQMGIANTPRLILSGRPIAIVAGHLSYFGTTATGTVEGRQAVRQLLGEGADFIKITATGGSTKTSVPGRPSFNVDEITAIADEAHKFGVHVAAHCTNSQGILNALDGGVDTIIHGYHLEADGALTYRREIGERMAKNGIFLNPTLQQGRERIWQLLAKRNTTELTTLENKEVVDFEKSWAERLPFFENLLNDGVKLVAGTDASWMHYKLGGTSLQDEILAHVDIGLSPMEAIVSATRDSARSCWIDHYVGTLEPGKKADILVVDGDPSADIKALRNIQDIYVSGNRVIRK</sequence>
<dbReference type="SUPFAM" id="SSF51556">
    <property type="entry name" value="Metallo-dependent hydrolases"/>
    <property type="match status" value="1"/>
</dbReference>
<dbReference type="InterPro" id="IPR057744">
    <property type="entry name" value="OTAase-like"/>
</dbReference>
<dbReference type="PANTHER" id="PTHR43135:SF3">
    <property type="entry name" value="ALPHA-D-RIBOSE 1-METHYLPHOSPHONATE 5-TRIPHOSPHATE DIPHOSPHATASE"/>
    <property type="match status" value="1"/>
</dbReference>